<sequence length="133" mass="14342">MFGATEVSDQSSSLAIRGTIGFTAPEQAMGAQVSVLGDVYSFGILLLEILTGKRPVDNLTLHQFVKMSVPQKATEILDNSALCEQVTGNAETRSAAWSSLRTEQRDCMIHLLQIGVTCSSASPKDRMNSQQAH</sequence>
<dbReference type="SUPFAM" id="SSF56112">
    <property type="entry name" value="Protein kinase-like (PK-like)"/>
    <property type="match status" value="1"/>
</dbReference>
<dbReference type="PANTHER" id="PTHR48055">
    <property type="entry name" value="LEUCINE-RICH REPEAT RECEPTOR PROTEIN KINASE EMS1"/>
    <property type="match status" value="1"/>
</dbReference>
<evidence type="ECO:0000259" key="1">
    <source>
        <dbReference type="PROSITE" id="PS50011"/>
    </source>
</evidence>
<name>A0ABD1ILB5_SALDI</name>
<dbReference type="InterPro" id="IPR001245">
    <property type="entry name" value="Ser-Thr/Tyr_kinase_cat_dom"/>
</dbReference>
<evidence type="ECO:0000313" key="2">
    <source>
        <dbReference type="EMBL" id="KAL1568358.1"/>
    </source>
</evidence>
<accession>A0ABD1ILB5</accession>
<dbReference type="InterPro" id="IPR000719">
    <property type="entry name" value="Prot_kinase_dom"/>
</dbReference>
<dbReference type="PANTHER" id="PTHR48055:SF61">
    <property type="entry name" value="LEUCINE RICH REPEAT CONTAINING PROTEIN"/>
    <property type="match status" value="1"/>
</dbReference>
<protein>
    <recommendedName>
        <fullName evidence="1">Protein kinase domain-containing protein</fullName>
    </recommendedName>
</protein>
<comment type="caution">
    <text evidence="2">The sequence shown here is derived from an EMBL/GenBank/DDBJ whole genome shotgun (WGS) entry which is preliminary data.</text>
</comment>
<keyword evidence="3" id="KW-1185">Reference proteome</keyword>
<evidence type="ECO:0000313" key="3">
    <source>
        <dbReference type="Proteomes" id="UP001567538"/>
    </source>
</evidence>
<dbReference type="InterPro" id="IPR051564">
    <property type="entry name" value="LRR_receptor-like_kinase"/>
</dbReference>
<dbReference type="InterPro" id="IPR011009">
    <property type="entry name" value="Kinase-like_dom_sf"/>
</dbReference>
<proteinExistence type="predicted"/>
<dbReference type="Gene3D" id="1.10.510.10">
    <property type="entry name" value="Transferase(Phosphotransferase) domain 1"/>
    <property type="match status" value="1"/>
</dbReference>
<feature type="domain" description="Protein kinase" evidence="1">
    <location>
        <begin position="1"/>
        <end position="133"/>
    </location>
</feature>
<gene>
    <name evidence="2" type="ORF">AAHA92_03731</name>
</gene>
<dbReference type="AlphaFoldDB" id="A0ABD1ILB5"/>
<dbReference type="Pfam" id="PF07714">
    <property type="entry name" value="PK_Tyr_Ser-Thr"/>
    <property type="match status" value="1"/>
</dbReference>
<reference evidence="2 3" key="1">
    <citation type="submission" date="2024-06" db="EMBL/GenBank/DDBJ databases">
        <title>A chromosome level genome sequence of Diviner's sage (Salvia divinorum).</title>
        <authorList>
            <person name="Ford S.A."/>
            <person name="Ro D.-K."/>
            <person name="Ness R.W."/>
            <person name="Phillips M.A."/>
        </authorList>
    </citation>
    <scope>NUCLEOTIDE SEQUENCE [LARGE SCALE GENOMIC DNA]</scope>
    <source>
        <strain evidence="2">SAF-2024a</strain>
        <tissue evidence="2">Leaf</tissue>
    </source>
</reference>
<organism evidence="2 3">
    <name type="scientific">Salvia divinorum</name>
    <name type="common">Maria pastora</name>
    <name type="synonym">Diviner's sage</name>
    <dbReference type="NCBI Taxonomy" id="28513"/>
    <lineage>
        <taxon>Eukaryota</taxon>
        <taxon>Viridiplantae</taxon>
        <taxon>Streptophyta</taxon>
        <taxon>Embryophyta</taxon>
        <taxon>Tracheophyta</taxon>
        <taxon>Spermatophyta</taxon>
        <taxon>Magnoliopsida</taxon>
        <taxon>eudicotyledons</taxon>
        <taxon>Gunneridae</taxon>
        <taxon>Pentapetalae</taxon>
        <taxon>asterids</taxon>
        <taxon>lamiids</taxon>
        <taxon>Lamiales</taxon>
        <taxon>Lamiaceae</taxon>
        <taxon>Nepetoideae</taxon>
        <taxon>Mentheae</taxon>
        <taxon>Salviinae</taxon>
        <taxon>Salvia</taxon>
        <taxon>Salvia subgen. Calosphace</taxon>
    </lineage>
</organism>
<dbReference type="Proteomes" id="UP001567538">
    <property type="component" value="Unassembled WGS sequence"/>
</dbReference>
<dbReference type="PROSITE" id="PS50011">
    <property type="entry name" value="PROTEIN_KINASE_DOM"/>
    <property type="match status" value="1"/>
</dbReference>
<dbReference type="EMBL" id="JBEAFC010000002">
    <property type="protein sequence ID" value="KAL1568358.1"/>
    <property type="molecule type" value="Genomic_DNA"/>
</dbReference>